<gene>
    <name evidence="2" type="ORF">ECRASSUSDP1_LOCUS20310</name>
</gene>
<feature type="region of interest" description="Disordered" evidence="1">
    <location>
        <begin position="1"/>
        <end position="32"/>
    </location>
</feature>
<comment type="caution">
    <text evidence="2">The sequence shown here is derived from an EMBL/GenBank/DDBJ whole genome shotgun (WGS) entry which is preliminary data.</text>
</comment>
<dbReference type="EMBL" id="CAMPGE010020691">
    <property type="protein sequence ID" value="CAI2378910.1"/>
    <property type="molecule type" value="Genomic_DNA"/>
</dbReference>
<organism evidence="2 3">
    <name type="scientific">Euplotes crassus</name>
    <dbReference type="NCBI Taxonomy" id="5936"/>
    <lineage>
        <taxon>Eukaryota</taxon>
        <taxon>Sar</taxon>
        <taxon>Alveolata</taxon>
        <taxon>Ciliophora</taxon>
        <taxon>Intramacronucleata</taxon>
        <taxon>Spirotrichea</taxon>
        <taxon>Hypotrichia</taxon>
        <taxon>Euplotida</taxon>
        <taxon>Euplotidae</taxon>
        <taxon>Moneuplotes</taxon>
    </lineage>
</organism>
<sequence>MDRSYRGNLKKIADERSKSRSGSRKKDSMDSVKIVLQKPREKYLEETKKFIENEKSPPKNSFSQELVNFHSDSLQKSKNAAKYLNPDLAGLPPKGDPLCSKCKKKVPVQTIKENPAIREEPPRFSCEKVVAQLQ</sequence>
<evidence type="ECO:0000256" key="1">
    <source>
        <dbReference type="SAM" id="MobiDB-lite"/>
    </source>
</evidence>
<accession>A0AAD1XVB6</accession>
<dbReference type="AlphaFoldDB" id="A0AAD1XVB6"/>
<evidence type="ECO:0000313" key="2">
    <source>
        <dbReference type="EMBL" id="CAI2378910.1"/>
    </source>
</evidence>
<keyword evidence="3" id="KW-1185">Reference proteome</keyword>
<name>A0AAD1XVB6_EUPCR</name>
<protein>
    <submittedName>
        <fullName evidence="2">Uncharacterized protein</fullName>
    </submittedName>
</protein>
<evidence type="ECO:0000313" key="3">
    <source>
        <dbReference type="Proteomes" id="UP001295684"/>
    </source>
</evidence>
<dbReference type="Proteomes" id="UP001295684">
    <property type="component" value="Unassembled WGS sequence"/>
</dbReference>
<proteinExistence type="predicted"/>
<reference evidence="2" key="1">
    <citation type="submission" date="2023-07" db="EMBL/GenBank/DDBJ databases">
        <authorList>
            <consortium name="AG Swart"/>
            <person name="Singh M."/>
            <person name="Singh A."/>
            <person name="Seah K."/>
            <person name="Emmerich C."/>
        </authorList>
    </citation>
    <scope>NUCLEOTIDE SEQUENCE</scope>
    <source>
        <strain evidence="2">DP1</strain>
    </source>
</reference>
<feature type="compositionally biased region" description="Basic and acidic residues" evidence="1">
    <location>
        <begin position="1"/>
        <end position="30"/>
    </location>
</feature>